<dbReference type="InterPro" id="IPR049349">
    <property type="entry name" value="DUF2264_N"/>
</dbReference>
<keyword evidence="1" id="KW-0378">Hydrolase</keyword>
<dbReference type="InterPro" id="IPR012341">
    <property type="entry name" value="6hp_glycosidase-like_sf"/>
</dbReference>
<comment type="caution">
    <text evidence="3">The sequence shown here is derived from an EMBL/GenBank/DDBJ whole genome shotgun (WGS) entry which is preliminary data.</text>
</comment>
<sequence length="1044" mass="121813">MMFYSEMKVNTTNMKKNTTKIILKITFILFICFCFVSNAQIIDSNHQQEITPTSVYKQMQRVADWQIIHFREKYSGRDKPHHIADWTNGALYVGMTKFAKMAKDDRYWKWLKEIGTTQKWQLHWRKYMADDHVVGQMFLESFKKFKDSTMIIPTKERLDWIMQNPSQQPITLDNYKHLERWTWCDALFMGPPVWAKLTKITGEQKYTDWMLKEYEVTRQHLFDKEDHLFYRDNSFIDKLDHDNKIFWSRGNGWVFGGLTLLMDEYEPGSKPYEYFKEIYLKMAKKLIQIQTPQGHWSMSLLNQKYYPTPETSGTSFFTFGLAWGVNHGVLDRATYEPHIKKAWNALNSHITPEGMLGYVQPIGAGPDKSFKDQTEVYGTGAFLAAGSEVYTMYGGQQIYQISNPDYIKSPKTGMTREHWLDMAQYILEGAFSYVNDIDDPLKFPKLGDVSYPRGDWQIPVEKLEGLCRTLFVAAPLLKENPDLTINNIKIADYYRHNILNLIDENHPSFIKDKEKDWPGQTLVEFGALAISFFTIPEVVWEPLTQEQKDILARKMISYGDGATVPSNWKFFNIFVLSFFKSQGYDVNEKLLVDYLNKSLNHYRGDGWYNDNPAYDYYSMWAFQMYAAYWSEVFGNKYYPEIAKKFKTNFLDIKDSYPYMFSKDGKMIMWGRSISYRIASISPFPFLGFYPEETKGINWGWMRRISSGVLSQFLQHPKFLKDGVPTLGFYGEFDPATQYYSCRGSVYWMGKAFLSLLLPKDNEFWNATENDGAWDNKLTKGKAYNKFFKTSEIMLTNYPDIGATEIRAWCNVPITGVKEPFRGSENYNKLAYNSAFPWQADDPSGIVSMNYMFKTEVDTIPYEPGRLYTFKKFKNGVYYRDLKSEIIEDVLINLADIPLKNGILRVDKINAKKPLDFILGHYSLPHINGYIKKSVQKIKNKEIQIIDNGQYQLAVIPIKGWDVVTTKTTSGLHPEAKESTVINTRAKYKPSQKDNTYITIMLWKKSGTPFTIEELSFIKKIESEKNNKQIIIMKNDNSKHIISFE</sequence>
<dbReference type="PANTHER" id="PTHR35339:SF4">
    <property type="entry name" value="LINALOOL DEHYDRATASE_ISOMERASE DOMAIN-CONTAINING PROTEIN"/>
    <property type="match status" value="1"/>
</dbReference>
<evidence type="ECO:0000256" key="1">
    <source>
        <dbReference type="ARBA" id="ARBA00022801"/>
    </source>
</evidence>
<dbReference type="PANTHER" id="PTHR35339">
    <property type="entry name" value="LINALOOL DEHYDRATASE_ISOMERASE DOMAIN-CONTAINING PROTEIN"/>
    <property type="match status" value="1"/>
</dbReference>
<protein>
    <submittedName>
        <fullName evidence="3">DUF2264 domain-containing protein</fullName>
    </submittedName>
</protein>
<dbReference type="GO" id="GO:0005975">
    <property type="term" value="P:carbohydrate metabolic process"/>
    <property type="evidence" value="ECO:0007669"/>
    <property type="project" value="InterPro"/>
</dbReference>
<name>A0A554VQK2_9FLAO</name>
<dbReference type="Gene3D" id="1.50.10.10">
    <property type="match status" value="1"/>
</dbReference>
<dbReference type="AlphaFoldDB" id="A0A554VQK2"/>
<feature type="domain" description="DUF2264" evidence="2">
    <location>
        <begin position="415"/>
        <end position="769"/>
    </location>
</feature>
<dbReference type="Pfam" id="PF07470">
    <property type="entry name" value="Glyco_hydro_88"/>
    <property type="match status" value="1"/>
</dbReference>
<accession>A0A554VQK2</accession>
<organism evidence="3 4">
    <name type="scientific">Aquimarina algiphila</name>
    <dbReference type="NCBI Taxonomy" id="2047982"/>
    <lineage>
        <taxon>Bacteria</taxon>
        <taxon>Pseudomonadati</taxon>
        <taxon>Bacteroidota</taxon>
        <taxon>Flavobacteriia</taxon>
        <taxon>Flavobacteriales</taxon>
        <taxon>Flavobacteriaceae</taxon>
        <taxon>Aquimarina</taxon>
    </lineage>
</organism>
<dbReference type="Pfam" id="PF10022">
    <property type="entry name" value="DUF2264"/>
    <property type="match status" value="1"/>
</dbReference>
<dbReference type="OrthoDB" id="9813465at2"/>
<dbReference type="InterPro" id="IPR010905">
    <property type="entry name" value="Glyco_hydro_88"/>
</dbReference>
<evidence type="ECO:0000259" key="2">
    <source>
        <dbReference type="Pfam" id="PF10022"/>
    </source>
</evidence>
<dbReference type="EMBL" id="VLNR01000004">
    <property type="protein sequence ID" value="TSE10811.1"/>
    <property type="molecule type" value="Genomic_DNA"/>
</dbReference>
<keyword evidence="4" id="KW-1185">Reference proteome</keyword>
<gene>
    <name evidence="3" type="ORF">FOF46_02925</name>
</gene>
<dbReference type="InterPro" id="IPR008928">
    <property type="entry name" value="6-hairpin_glycosidase_sf"/>
</dbReference>
<proteinExistence type="predicted"/>
<dbReference type="GO" id="GO:0016787">
    <property type="term" value="F:hydrolase activity"/>
    <property type="evidence" value="ECO:0007669"/>
    <property type="project" value="UniProtKB-KW"/>
</dbReference>
<dbReference type="InterPro" id="IPR016624">
    <property type="entry name" value="UCP014753"/>
</dbReference>
<evidence type="ECO:0000313" key="3">
    <source>
        <dbReference type="EMBL" id="TSE10811.1"/>
    </source>
</evidence>
<dbReference type="SUPFAM" id="SSF48208">
    <property type="entry name" value="Six-hairpin glycosidases"/>
    <property type="match status" value="1"/>
</dbReference>
<evidence type="ECO:0000313" key="4">
    <source>
        <dbReference type="Proteomes" id="UP000318833"/>
    </source>
</evidence>
<dbReference type="Proteomes" id="UP000318833">
    <property type="component" value="Unassembled WGS sequence"/>
</dbReference>
<reference evidence="3 4" key="1">
    <citation type="submission" date="2019-07" db="EMBL/GenBank/DDBJ databases">
        <title>The draft genome sequence of Aquimarina algiphila M91.</title>
        <authorList>
            <person name="Meng X."/>
        </authorList>
    </citation>
    <scope>NUCLEOTIDE SEQUENCE [LARGE SCALE GENOMIC DNA]</scope>
    <source>
        <strain evidence="3 4">M91</strain>
    </source>
</reference>